<dbReference type="EC" id="3.6.1.27" evidence="3 14"/>
<comment type="miscellaneous">
    <text evidence="14">Bacitracin is thought to be involved in the inhibition of peptidoglycan synthesis by sequestering undecaprenyl diphosphate, thereby reducing the pool of lipid carrier available.</text>
</comment>
<dbReference type="Proteomes" id="UP000194003">
    <property type="component" value="Unassembled WGS sequence"/>
</dbReference>
<organism evidence="15 16">
    <name type="scientific">Magnetofaba australis IT-1</name>
    <dbReference type="NCBI Taxonomy" id="1434232"/>
    <lineage>
        <taxon>Bacteria</taxon>
        <taxon>Pseudomonadati</taxon>
        <taxon>Pseudomonadota</taxon>
        <taxon>Magnetococcia</taxon>
        <taxon>Magnetococcales</taxon>
        <taxon>Magnetococcaceae</taxon>
        <taxon>Magnetofaba</taxon>
    </lineage>
</organism>
<keyword evidence="6 14" id="KW-0812">Transmembrane</keyword>
<feature type="transmembrane region" description="Helical" evidence="14">
    <location>
        <begin position="40"/>
        <end position="59"/>
    </location>
</feature>
<keyword evidence="16" id="KW-1185">Reference proteome</keyword>
<name>A0A1Y2K5S4_9PROT</name>
<dbReference type="AlphaFoldDB" id="A0A1Y2K5S4"/>
<evidence type="ECO:0000256" key="4">
    <source>
        <dbReference type="ARBA" id="ARBA00021581"/>
    </source>
</evidence>
<dbReference type="Pfam" id="PF02673">
    <property type="entry name" value="BacA"/>
    <property type="match status" value="1"/>
</dbReference>
<evidence type="ECO:0000256" key="9">
    <source>
        <dbReference type="ARBA" id="ARBA00023136"/>
    </source>
</evidence>
<dbReference type="GO" id="GO:0008360">
    <property type="term" value="P:regulation of cell shape"/>
    <property type="evidence" value="ECO:0007669"/>
    <property type="project" value="UniProtKB-KW"/>
</dbReference>
<dbReference type="PANTHER" id="PTHR30622:SF4">
    <property type="entry name" value="UNDECAPRENYL-DIPHOSPHATASE"/>
    <property type="match status" value="1"/>
</dbReference>
<dbReference type="STRING" id="1434232.MAIT1_04262"/>
<dbReference type="GO" id="GO:0046677">
    <property type="term" value="P:response to antibiotic"/>
    <property type="evidence" value="ECO:0007669"/>
    <property type="project" value="UniProtKB-UniRule"/>
</dbReference>
<dbReference type="GO" id="GO:0071555">
    <property type="term" value="P:cell wall organization"/>
    <property type="evidence" value="ECO:0007669"/>
    <property type="project" value="UniProtKB-KW"/>
</dbReference>
<comment type="subcellular location">
    <subcellularLocation>
        <location evidence="1 14">Cell membrane</location>
        <topology evidence="1 14">Multi-pass membrane protein</topology>
    </subcellularLocation>
</comment>
<evidence type="ECO:0000256" key="3">
    <source>
        <dbReference type="ARBA" id="ARBA00012374"/>
    </source>
</evidence>
<dbReference type="GO" id="GO:0005886">
    <property type="term" value="C:plasma membrane"/>
    <property type="evidence" value="ECO:0007669"/>
    <property type="project" value="UniProtKB-SubCell"/>
</dbReference>
<keyword evidence="10 14" id="KW-0046">Antibiotic resistance</keyword>
<feature type="transmembrane region" description="Helical" evidence="14">
    <location>
        <begin position="247"/>
        <end position="267"/>
    </location>
</feature>
<keyword evidence="14" id="KW-0961">Cell wall biogenesis/degradation</keyword>
<evidence type="ECO:0000256" key="2">
    <source>
        <dbReference type="ARBA" id="ARBA00010621"/>
    </source>
</evidence>
<sequence>MDWINAALLALVQGVTEFLPISSSGHLILMPHVMGWKDQGLTFDIAVNTGTLAAVMLYFRHEVARMLRGSLLIFTASGRADPDGRLVLLLAGATIPVGVAGLLLKDWVATVARDPLVIATTSIVFGLLLWWADRAAKHLRGWESIGWRDVAIMGVAQAIALIPGTSRSGITMTAGLAVGLTREDAARFSFLMAIPVGLLVALLDLKDIISGEAGMMDLSLLAFGFVVSAVCALAVIHWLLGWLKRQSMLPFVIYRLALGVGIFVWAAG</sequence>
<proteinExistence type="inferred from homology"/>
<dbReference type="PANTHER" id="PTHR30622">
    <property type="entry name" value="UNDECAPRENYL-DIPHOSPHATASE"/>
    <property type="match status" value="1"/>
</dbReference>
<protein>
    <recommendedName>
        <fullName evidence="4 14">Undecaprenyl-diphosphatase</fullName>
        <ecNumber evidence="3 14">3.6.1.27</ecNumber>
    </recommendedName>
    <alternativeName>
        <fullName evidence="12 14">Bacitracin resistance protein</fullName>
    </alternativeName>
    <alternativeName>
        <fullName evidence="11 14">Undecaprenyl pyrophosphate phosphatase</fullName>
    </alternativeName>
</protein>
<comment type="caution">
    <text evidence="15">The sequence shown here is derived from an EMBL/GenBank/DDBJ whole genome shotgun (WGS) entry which is preliminary data.</text>
</comment>
<dbReference type="HAMAP" id="MF_01006">
    <property type="entry name" value="Undec_diphosphatase"/>
    <property type="match status" value="1"/>
</dbReference>
<dbReference type="InterPro" id="IPR003824">
    <property type="entry name" value="UppP"/>
</dbReference>
<accession>A0A1Y2K5S4</accession>
<dbReference type="EMBL" id="LVJN01000019">
    <property type="protein sequence ID" value="OSM04364.1"/>
    <property type="molecule type" value="Genomic_DNA"/>
</dbReference>
<keyword evidence="14" id="KW-0133">Cell shape</keyword>
<reference evidence="15 16" key="1">
    <citation type="journal article" date="2016" name="BMC Genomics">
        <title>Combined genomic and structural analyses of a cultured magnetotactic bacterium reveals its niche adaptation to a dynamic environment.</title>
        <authorList>
            <person name="Araujo A.C."/>
            <person name="Morillo V."/>
            <person name="Cypriano J."/>
            <person name="Teixeira L.C."/>
            <person name="Leao P."/>
            <person name="Lyra S."/>
            <person name="Almeida L.G."/>
            <person name="Bazylinski D.A."/>
            <person name="Vasconcellos A.T."/>
            <person name="Abreu F."/>
            <person name="Lins U."/>
        </authorList>
    </citation>
    <scope>NUCLEOTIDE SEQUENCE [LARGE SCALE GENOMIC DNA]</scope>
    <source>
        <strain evidence="15 16">IT-1</strain>
    </source>
</reference>
<evidence type="ECO:0000256" key="12">
    <source>
        <dbReference type="ARBA" id="ARBA00032932"/>
    </source>
</evidence>
<feature type="transmembrane region" description="Helical" evidence="14">
    <location>
        <begin position="116"/>
        <end position="133"/>
    </location>
</feature>
<dbReference type="GO" id="GO:0050380">
    <property type="term" value="F:undecaprenyl-diphosphatase activity"/>
    <property type="evidence" value="ECO:0007669"/>
    <property type="project" value="UniProtKB-UniRule"/>
</dbReference>
<evidence type="ECO:0000313" key="15">
    <source>
        <dbReference type="EMBL" id="OSM04364.1"/>
    </source>
</evidence>
<evidence type="ECO:0000256" key="6">
    <source>
        <dbReference type="ARBA" id="ARBA00022692"/>
    </source>
</evidence>
<evidence type="ECO:0000256" key="14">
    <source>
        <dbReference type="HAMAP-Rule" id="MF_01006"/>
    </source>
</evidence>
<dbReference type="NCBIfam" id="NF001393">
    <property type="entry name" value="PRK00281.2-4"/>
    <property type="match status" value="1"/>
</dbReference>
<feature type="transmembrane region" description="Helical" evidence="14">
    <location>
        <begin position="185"/>
        <end position="205"/>
    </location>
</feature>
<evidence type="ECO:0000256" key="13">
    <source>
        <dbReference type="ARBA" id="ARBA00047594"/>
    </source>
</evidence>
<comment type="catalytic activity">
    <reaction evidence="13 14">
        <text>di-trans,octa-cis-undecaprenyl diphosphate + H2O = di-trans,octa-cis-undecaprenyl phosphate + phosphate + H(+)</text>
        <dbReference type="Rhea" id="RHEA:28094"/>
        <dbReference type="ChEBI" id="CHEBI:15377"/>
        <dbReference type="ChEBI" id="CHEBI:15378"/>
        <dbReference type="ChEBI" id="CHEBI:43474"/>
        <dbReference type="ChEBI" id="CHEBI:58405"/>
        <dbReference type="ChEBI" id="CHEBI:60392"/>
        <dbReference type="EC" id="3.6.1.27"/>
    </reaction>
</comment>
<keyword evidence="14" id="KW-0573">Peptidoglycan synthesis</keyword>
<comment type="function">
    <text evidence="14">Catalyzes the dephosphorylation of undecaprenyl diphosphate (UPP). Confers resistance to bacitracin.</text>
</comment>
<gene>
    <name evidence="14" type="primary">uppP</name>
    <name evidence="15" type="ORF">MAIT1_04262</name>
</gene>
<keyword evidence="5 14" id="KW-1003">Cell membrane</keyword>
<evidence type="ECO:0000256" key="5">
    <source>
        <dbReference type="ARBA" id="ARBA00022475"/>
    </source>
</evidence>
<dbReference type="NCBIfam" id="TIGR00753">
    <property type="entry name" value="undec_PP_bacA"/>
    <property type="match status" value="1"/>
</dbReference>
<feature type="transmembrane region" description="Helical" evidence="14">
    <location>
        <begin position="217"/>
        <end position="241"/>
    </location>
</feature>
<evidence type="ECO:0000256" key="8">
    <source>
        <dbReference type="ARBA" id="ARBA00022989"/>
    </source>
</evidence>
<keyword evidence="9 14" id="KW-0472">Membrane</keyword>
<evidence type="ECO:0000256" key="1">
    <source>
        <dbReference type="ARBA" id="ARBA00004651"/>
    </source>
</evidence>
<dbReference type="OrthoDB" id="9808289at2"/>
<dbReference type="GO" id="GO:0009252">
    <property type="term" value="P:peptidoglycan biosynthetic process"/>
    <property type="evidence" value="ECO:0007669"/>
    <property type="project" value="UniProtKB-KW"/>
</dbReference>
<evidence type="ECO:0000256" key="11">
    <source>
        <dbReference type="ARBA" id="ARBA00032707"/>
    </source>
</evidence>
<keyword evidence="7 14" id="KW-0378">Hydrolase</keyword>
<evidence type="ECO:0000256" key="7">
    <source>
        <dbReference type="ARBA" id="ARBA00022801"/>
    </source>
</evidence>
<evidence type="ECO:0000313" key="16">
    <source>
        <dbReference type="Proteomes" id="UP000194003"/>
    </source>
</evidence>
<evidence type="ECO:0000256" key="10">
    <source>
        <dbReference type="ARBA" id="ARBA00023251"/>
    </source>
</evidence>
<comment type="similarity">
    <text evidence="2 14">Belongs to the UppP family.</text>
</comment>
<feature type="transmembrane region" description="Helical" evidence="14">
    <location>
        <begin position="86"/>
        <end position="104"/>
    </location>
</feature>
<keyword evidence="8 14" id="KW-1133">Transmembrane helix</keyword>
<dbReference type="RefSeq" id="WP_085442452.1">
    <property type="nucleotide sequence ID" value="NZ_LVJN01000019.1"/>
</dbReference>